<reference evidence="1" key="3">
    <citation type="journal article" date="2017" name="Nature">
        <title>Genome sequence of the progenitor of the wheat D genome Aegilops tauschii.</title>
        <authorList>
            <person name="Luo M.C."/>
            <person name="Gu Y.Q."/>
            <person name="Puiu D."/>
            <person name="Wang H."/>
            <person name="Twardziok S.O."/>
            <person name="Deal K.R."/>
            <person name="Huo N."/>
            <person name="Zhu T."/>
            <person name="Wang L."/>
            <person name="Wang Y."/>
            <person name="McGuire P.E."/>
            <person name="Liu S."/>
            <person name="Long H."/>
            <person name="Ramasamy R.K."/>
            <person name="Rodriguez J.C."/>
            <person name="Van S.L."/>
            <person name="Yuan L."/>
            <person name="Wang Z."/>
            <person name="Xia Z."/>
            <person name="Xiao L."/>
            <person name="Anderson O.D."/>
            <person name="Ouyang S."/>
            <person name="Liang Y."/>
            <person name="Zimin A.V."/>
            <person name="Pertea G."/>
            <person name="Qi P."/>
            <person name="Bennetzen J.L."/>
            <person name="Dai X."/>
            <person name="Dawson M.W."/>
            <person name="Muller H.G."/>
            <person name="Kugler K."/>
            <person name="Rivarola-Duarte L."/>
            <person name="Spannagl M."/>
            <person name="Mayer K.F.X."/>
            <person name="Lu F.H."/>
            <person name="Bevan M.W."/>
            <person name="Leroy P."/>
            <person name="Li P."/>
            <person name="You F.M."/>
            <person name="Sun Q."/>
            <person name="Liu Z."/>
            <person name="Lyons E."/>
            <person name="Wicker T."/>
            <person name="Salzberg S.L."/>
            <person name="Devos K.M."/>
            <person name="Dvorak J."/>
        </authorList>
    </citation>
    <scope>NUCLEOTIDE SEQUENCE [LARGE SCALE GENOMIC DNA]</scope>
    <source>
        <strain evidence="1">cv. AL8/78</strain>
    </source>
</reference>
<accession>A0A453JJ25</accession>
<dbReference type="AlphaFoldDB" id="A0A453JJ25"/>
<evidence type="ECO:0000313" key="2">
    <source>
        <dbReference type="Proteomes" id="UP000015105"/>
    </source>
</evidence>
<reference evidence="1" key="5">
    <citation type="journal article" date="2021" name="G3 (Bethesda)">
        <title>Aegilops tauschii genome assembly Aet v5.0 features greater sequence contiguity and improved annotation.</title>
        <authorList>
            <person name="Wang L."/>
            <person name="Zhu T."/>
            <person name="Rodriguez J.C."/>
            <person name="Deal K.R."/>
            <person name="Dubcovsky J."/>
            <person name="McGuire P.E."/>
            <person name="Lux T."/>
            <person name="Spannagl M."/>
            <person name="Mayer K.F.X."/>
            <person name="Baldrich P."/>
            <person name="Meyers B.C."/>
            <person name="Huo N."/>
            <person name="Gu Y.Q."/>
            <person name="Zhou H."/>
            <person name="Devos K.M."/>
            <person name="Bennetzen J.L."/>
            <person name="Unver T."/>
            <person name="Budak H."/>
            <person name="Gulick P.J."/>
            <person name="Galiba G."/>
            <person name="Kalapos B."/>
            <person name="Nelson D.R."/>
            <person name="Li P."/>
            <person name="You F.M."/>
            <person name="Luo M.C."/>
            <person name="Dvorak J."/>
        </authorList>
    </citation>
    <scope>NUCLEOTIDE SEQUENCE [LARGE SCALE GENOMIC DNA]</scope>
    <source>
        <strain evidence="1">cv. AL8/78</strain>
    </source>
</reference>
<name>A0A453JJ25_AEGTS</name>
<keyword evidence="2" id="KW-1185">Reference proteome</keyword>
<dbReference type="EnsemblPlants" id="AET5Gv20076700.2">
    <property type="protein sequence ID" value="AET5Gv20076700.2"/>
    <property type="gene ID" value="AET5Gv20076700"/>
</dbReference>
<reference evidence="2" key="2">
    <citation type="journal article" date="2017" name="Nat. Plants">
        <title>The Aegilops tauschii genome reveals multiple impacts of transposons.</title>
        <authorList>
            <person name="Zhao G."/>
            <person name="Zou C."/>
            <person name="Li K."/>
            <person name="Wang K."/>
            <person name="Li T."/>
            <person name="Gao L."/>
            <person name="Zhang X."/>
            <person name="Wang H."/>
            <person name="Yang Z."/>
            <person name="Liu X."/>
            <person name="Jiang W."/>
            <person name="Mao L."/>
            <person name="Kong X."/>
            <person name="Jiao Y."/>
            <person name="Jia J."/>
        </authorList>
    </citation>
    <scope>NUCLEOTIDE SEQUENCE [LARGE SCALE GENOMIC DNA]</scope>
    <source>
        <strain evidence="2">cv. AL8/78</strain>
    </source>
</reference>
<organism evidence="1 2">
    <name type="scientific">Aegilops tauschii subsp. strangulata</name>
    <name type="common">Goatgrass</name>
    <dbReference type="NCBI Taxonomy" id="200361"/>
    <lineage>
        <taxon>Eukaryota</taxon>
        <taxon>Viridiplantae</taxon>
        <taxon>Streptophyta</taxon>
        <taxon>Embryophyta</taxon>
        <taxon>Tracheophyta</taxon>
        <taxon>Spermatophyta</taxon>
        <taxon>Magnoliopsida</taxon>
        <taxon>Liliopsida</taxon>
        <taxon>Poales</taxon>
        <taxon>Poaceae</taxon>
        <taxon>BOP clade</taxon>
        <taxon>Pooideae</taxon>
        <taxon>Triticodae</taxon>
        <taxon>Triticeae</taxon>
        <taxon>Triticinae</taxon>
        <taxon>Aegilops</taxon>
    </lineage>
</organism>
<reference evidence="2" key="1">
    <citation type="journal article" date="2014" name="Science">
        <title>Ancient hybridizations among the ancestral genomes of bread wheat.</title>
        <authorList>
            <consortium name="International Wheat Genome Sequencing Consortium,"/>
            <person name="Marcussen T."/>
            <person name="Sandve S.R."/>
            <person name="Heier L."/>
            <person name="Spannagl M."/>
            <person name="Pfeifer M."/>
            <person name="Jakobsen K.S."/>
            <person name="Wulff B.B."/>
            <person name="Steuernagel B."/>
            <person name="Mayer K.F."/>
            <person name="Olsen O.A."/>
        </authorList>
    </citation>
    <scope>NUCLEOTIDE SEQUENCE [LARGE SCALE GENOMIC DNA]</scope>
    <source>
        <strain evidence="2">cv. AL8/78</strain>
    </source>
</reference>
<dbReference type="Gramene" id="AET5Gv20076700.2">
    <property type="protein sequence ID" value="AET5Gv20076700.2"/>
    <property type="gene ID" value="AET5Gv20076700"/>
</dbReference>
<protein>
    <submittedName>
        <fullName evidence="1">Uncharacterized protein</fullName>
    </submittedName>
</protein>
<sequence length="190" mass="20832">MVRIRASDSSFKITSVYGPTDSASKDAFFAELLSQKPPPGVAWLATGDFHQIYRARDKNKRNVNRSRINRFRAALQSCELKEIHLQNRTGVSPGAMRGQIPPFANLTPSSATPSGTPPSTPMCCMPCRHPSPTTALSCLLMTKDPKDLGLSSLKISGPPFQDSMTLSKRHGPRACHTRSLISYCITSSRR</sequence>
<proteinExistence type="predicted"/>
<dbReference type="Proteomes" id="UP000015105">
    <property type="component" value="Chromosome 5D"/>
</dbReference>
<evidence type="ECO:0000313" key="1">
    <source>
        <dbReference type="EnsemblPlants" id="AET5Gv20076700.2"/>
    </source>
</evidence>
<dbReference type="STRING" id="200361.A0A453JJ25"/>
<reference evidence="1" key="4">
    <citation type="submission" date="2019-03" db="UniProtKB">
        <authorList>
            <consortium name="EnsemblPlants"/>
        </authorList>
    </citation>
    <scope>IDENTIFICATION</scope>
</reference>